<proteinExistence type="inferred from homology"/>
<dbReference type="KEGG" id="lvs:LOKVESSMR4R_03789"/>
<dbReference type="STRING" id="1122181.GCA_000382265_02562"/>
<gene>
    <name evidence="4" type="primary">fabG</name>
    <name evidence="4" type="ORF">LOKVESSMR4R_03789</name>
</gene>
<dbReference type="SUPFAM" id="SSF51735">
    <property type="entry name" value="NAD(P)-binding Rossmann-fold domains"/>
    <property type="match status" value="1"/>
</dbReference>
<dbReference type="AlphaFoldDB" id="A0A1Y0EHI8"/>
<dbReference type="Gene3D" id="3.40.50.720">
    <property type="entry name" value="NAD(P)-binding Rossmann-like Domain"/>
    <property type="match status" value="1"/>
</dbReference>
<organism evidence="4 5">
    <name type="scientific">Yoonia vestfoldensis</name>
    <dbReference type="NCBI Taxonomy" id="245188"/>
    <lineage>
        <taxon>Bacteria</taxon>
        <taxon>Pseudomonadati</taxon>
        <taxon>Pseudomonadota</taxon>
        <taxon>Alphaproteobacteria</taxon>
        <taxon>Rhodobacterales</taxon>
        <taxon>Paracoccaceae</taxon>
        <taxon>Yoonia</taxon>
    </lineage>
</organism>
<dbReference type="EMBL" id="CP021431">
    <property type="protein sequence ID" value="ARU03054.1"/>
    <property type="molecule type" value="Genomic_DNA"/>
</dbReference>
<name>A0A1Y0EHI8_9RHOB</name>
<dbReference type="SMART" id="SM00822">
    <property type="entry name" value="PKS_KR"/>
    <property type="match status" value="1"/>
</dbReference>
<evidence type="ECO:0000313" key="5">
    <source>
        <dbReference type="Proteomes" id="UP000195273"/>
    </source>
</evidence>
<evidence type="ECO:0000259" key="3">
    <source>
        <dbReference type="SMART" id="SM00822"/>
    </source>
</evidence>
<dbReference type="InterPro" id="IPR036291">
    <property type="entry name" value="NAD(P)-bd_dom_sf"/>
</dbReference>
<dbReference type="GO" id="GO:0016020">
    <property type="term" value="C:membrane"/>
    <property type="evidence" value="ECO:0007669"/>
    <property type="project" value="TreeGrafter"/>
</dbReference>
<evidence type="ECO:0000256" key="1">
    <source>
        <dbReference type="ARBA" id="ARBA00006484"/>
    </source>
</evidence>
<evidence type="ECO:0000256" key="2">
    <source>
        <dbReference type="ARBA" id="ARBA00023002"/>
    </source>
</evidence>
<dbReference type="InterPro" id="IPR057326">
    <property type="entry name" value="KR_dom"/>
</dbReference>
<dbReference type="PRINTS" id="PR00081">
    <property type="entry name" value="GDHRDH"/>
</dbReference>
<dbReference type="PROSITE" id="PS00061">
    <property type="entry name" value="ADH_SHORT"/>
    <property type="match status" value="1"/>
</dbReference>
<accession>A0A1Y0EHI8</accession>
<evidence type="ECO:0000313" key="4">
    <source>
        <dbReference type="EMBL" id="ARU03054.1"/>
    </source>
</evidence>
<dbReference type="InterPro" id="IPR002347">
    <property type="entry name" value="SDR_fam"/>
</dbReference>
<dbReference type="Proteomes" id="UP000195273">
    <property type="component" value="Chromosome"/>
</dbReference>
<sequence length="250" mass="27544">MRGNDVTEWQAKRYWIVGASEGLGREVAFSLSRAGAEVVVSARTEDRLKDLVEDLPGKASYVTVDVTDRASVEGAAAEVGQIDGVVYLAGVYWPMKAQDWDNEKADMMGEVNFLGASRVVGSVIKDMVARDAGHIVLVGSLSGFRGLPGAIGYCSSKAGMMALAESMQADLRNTGVHVQLINPGFIKTRLTEKNDFHMPFIMSPQDAAKEVFEHMNTDTFKKSFPLLFSWVFRGSQFLPDWLYYRLFGAK</sequence>
<feature type="domain" description="Ketoreductase" evidence="3">
    <location>
        <begin position="12"/>
        <end position="184"/>
    </location>
</feature>
<dbReference type="GO" id="GO:0004316">
    <property type="term" value="F:3-oxoacyl-[acyl-carrier-protein] reductase (NADPH) activity"/>
    <property type="evidence" value="ECO:0007669"/>
    <property type="project" value="UniProtKB-EC"/>
</dbReference>
<dbReference type="EC" id="1.1.1.100" evidence="4"/>
<protein>
    <submittedName>
        <fullName evidence="4">3-oxoacyl-[acyl-carrier-protein] reductase FabG</fullName>
        <ecNumber evidence="4">1.1.1.100</ecNumber>
    </submittedName>
</protein>
<keyword evidence="5" id="KW-1185">Reference proteome</keyword>
<keyword evidence="2 4" id="KW-0560">Oxidoreductase</keyword>
<reference evidence="4 5" key="1">
    <citation type="submission" date="2017-05" db="EMBL/GenBank/DDBJ databases">
        <title>Genome Sequence of Loktanella vestfoldensis Strain SMR4r Isolated from a Culture of the Diatom Skeletonema marinoi.</title>
        <authorList>
            <person name="Topel M."/>
            <person name="Pinder M.I.M."/>
            <person name="Johansson O.N."/>
            <person name="Kourtchenko O."/>
            <person name="Godhe A."/>
            <person name="Clarke A.K."/>
        </authorList>
    </citation>
    <scope>NUCLEOTIDE SEQUENCE [LARGE SCALE GENOMIC DNA]</scope>
    <source>
        <strain evidence="4 5">SMR4r</strain>
    </source>
</reference>
<dbReference type="PANTHER" id="PTHR44196:SF1">
    <property type="entry name" value="DEHYDROGENASE_REDUCTASE SDR FAMILY MEMBER 7B"/>
    <property type="match status" value="1"/>
</dbReference>
<dbReference type="PANTHER" id="PTHR44196">
    <property type="entry name" value="DEHYDROGENASE/REDUCTASE SDR FAMILY MEMBER 7B"/>
    <property type="match status" value="1"/>
</dbReference>
<dbReference type="InterPro" id="IPR020904">
    <property type="entry name" value="Sc_DH/Rdtase_CS"/>
</dbReference>
<comment type="similarity">
    <text evidence="1">Belongs to the short-chain dehydrogenases/reductases (SDR) family.</text>
</comment>
<dbReference type="Pfam" id="PF00106">
    <property type="entry name" value="adh_short"/>
    <property type="match status" value="1"/>
</dbReference>